<feature type="chain" id="PRO_5032909432" evidence="1">
    <location>
        <begin position="21"/>
        <end position="224"/>
    </location>
</feature>
<evidence type="ECO:0000256" key="1">
    <source>
        <dbReference type="SAM" id="SignalP"/>
    </source>
</evidence>
<accession>A0A841HWT7</accession>
<dbReference type="PROSITE" id="PS51257">
    <property type="entry name" value="PROKAR_LIPOPROTEIN"/>
    <property type="match status" value="1"/>
</dbReference>
<keyword evidence="3" id="KW-1185">Reference proteome</keyword>
<dbReference type="AlphaFoldDB" id="A0A841HWT7"/>
<feature type="signal peptide" evidence="1">
    <location>
        <begin position="1"/>
        <end position="20"/>
    </location>
</feature>
<comment type="caution">
    <text evidence="2">The sequence shown here is derived from an EMBL/GenBank/DDBJ whole genome shotgun (WGS) entry which is preliminary data.</text>
</comment>
<reference evidence="2 3" key="1">
    <citation type="submission" date="2020-08" db="EMBL/GenBank/DDBJ databases">
        <title>Genomic Encyclopedia of Type Strains, Phase IV (KMG-IV): sequencing the most valuable type-strain genomes for metagenomic binning, comparative biology and taxonomic classification.</title>
        <authorList>
            <person name="Goeker M."/>
        </authorList>
    </citation>
    <scope>NUCLEOTIDE SEQUENCE [LARGE SCALE GENOMIC DNA]</scope>
    <source>
        <strain evidence="2 3">DSM 21458</strain>
    </source>
</reference>
<dbReference type="EMBL" id="JACHHG010000004">
    <property type="protein sequence ID" value="MBB6097991.1"/>
    <property type="molecule type" value="Genomic_DNA"/>
</dbReference>
<proteinExistence type="predicted"/>
<dbReference type="RefSeq" id="WP_183985960.1">
    <property type="nucleotide sequence ID" value="NZ_JACHHG010000004.1"/>
</dbReference>
<organism evidence="2 3">
    <name type="scientific">Deinobacterium chartae</name>
    <dbReference type="NCBI Taxonomy" id="521158"/>
    <lineage>
        <taxon>Bacteria</taxon>
        <taxon>Thermotogati</taxon>
        <taxon>Deinococcota</taxon>
        <taxon>Deinococci</taxon>
        <taxon>Deinococcales</taxon>
        <taxon>Deinococcaceae</taxon>
        <taxon>Deinobacterium</taxon>
    </lineage>
</organism>
<dbReference type="Proteomes" id="UP000569951">
    <property type="component" value="Unassembled WGS sequence"/>
</dbReference>
<keyword evidence="1" id="KW-0732">Signal</keyword>
<evidence type="ECO:0000313" key="3">
    <source>
        <dbReference type="Proteomes" id="UP000569951"/>
    </source>
</evidence>
<protein>
    <submittedName>
        <fullName evidence="2">Uncharacterized protein</fullName>
    </submittedName>
</protein>
<evidence type="ECO:0000313" key="2">
    <source>
        <dbReference type="EMBL" id="MBB6097991.1"/>
    </source>
</evidence>
<name>A0A841HWT7_9DEIO</name>
<gene>
    <name evidence="2" type="ORF">HNR42_001414</name>
</gene>
<sequence>MKRSVILTAGLVTCASLLTACPNNPPTPSVPASALGEPAILEGRFVNWEAGTSGLLFVAGIPGAVDANGNFKVELPNSGKIEPIPLTDELLVSSDIELSCQNSFKRSTPGAKGGMATLELDIKNVGKTAQLSPVPAFLINFDETINTRGTGVYYVDRDVHIEGEITCTSQLPKTQLTVKMSADFRKGWNLLYTSAISRQQKDGIEITADARTGDRLTDFVWNVQ</sequence>